<keyword evidence="2" id="KW-1185">Reference proteome</keyword>
<evidence type="ECO:0000313" key="1">
    <source>
        <dbReference type="EMBL" id="GGB58235.1"/>
    </source>
</evidence>
<dbReference type="Proteomes" id="UP000621492">
    <property type="component" value="Unassembled WGS sequence"/>
</dbReference>
<comment type="caution">
    <text evidence="1">The sequence shown here is derived from an EMBL/GenBank/DDBJ whole genome shotgun (WGS) entry which is preliminary data.</text>
</comment>
<proteinExistence type="predicted"/>
<accession>A0A9W5U0S0</accession>
<dbReference type="RefSeq" id="WP_230856221.1">
    <property type="nucleotide sequence ID" value="NZ_BMJD01000049.1"/>
</dbReference>
<reference evidence="1" key="2">
    <citation type="submission" date="2020-09" db="EMBL/GenBank/DDBJ databases">
        <authorList>
            <person name="Sun Q."/>
            <person name="Zhou Y."/>
        </authorList>
    </citation>
    <scope>NUCLEOTIDE SEQUENCE</scope>
    <source>
        <strain evidence="1">CGMCC 1.15454</strain>
    </source>
</reference>
<organism evidence="1 2">
    <name type="scientific">Lentibacillus populi</name>
    <dbReference type="NCBI Taxonomy" id="1827502"/>
    <lineage>
        <taxon>Bacteria</taxon>
        <taxon>Bacillati</taxon>
        <taxon>Bacillota</taxon>
        <taxon>Bacilli</taxon>
        <taxon>Bacillales</taxon>
        <taxon>Bacillaceae</taxon>
        <taxon>Lentibacillus</taxon>
    </lineage>
</organism>
<dbReference type="EMBL" id="BMJD01000049">
    <property type="protein sequence ID" value="GGB58235.1"/>
    <property type="molecule type" value="Genomic_DNA"/>
</dbReference>
<protein>
    <submittedName>
        <fullName evidence="1">Uncharacterized protein</fullName>
    </submittedName>
</protein>
<sequence>MKLQVCFPYLLIDVILMKKGDIMGLQFGDKLKELRNERKWLVSRKII</sequence>
<evidence type="ECO:0000313" key="2">
    <source>
        <dbReference type="Proteomes" id="UP000621492"/>
    </source>
</evidence>
<gene>
    <name evidence="1" type="ORF">GCM10011409_39680</name>
</gene>
<name>A0A9W5U0S0_9BACI</name>
<reference evidence="1" key="1">
    <citation type="journal article" date="2014" name="Int. J. Syst. Evol. Microbiol.">
        <title>Complete genome sequence of Corynebacterium casei LMG S-19264T (=DSM 44701T), isolated from a smear-ripened cheese.</title>
        <authorList>
            <consortium name="US DOE Joint Genome Institute (JGI-PGF)"/>
            <person name="Walter F."/>
            <person name="Albersmeier A."/>
            <person name="Kalinowski J."/>
            <person name="Ruckert C."/>
        </authorList>
    </citation>
    <scope>NUCLEOTIDE SEQUENCE</scope>
    <source>
        <strain evidence="1">CGMCC 1.15454</strain>
    </source>
</reference>
<dbReference type="AlphaFoldDB" id="A0A9W5U0S0"/>